<proteinExistence type="predicted"/>
<evidence type="ECO:0000313" key="1">
    <source>
        <dbReference type="EMBL" id="WOD44186.1"/>
    </source>
</evidence>
<reference evidence="2" key="1">
    <citation type="submission" date="2024-06" db="EMBL/GenBank/DDBJ databases">
        <title>Hwangdonia haimaensis gen. nov., sp. nov., a member of the family Flavobacteriaceae isolated from the haima cold seep.</title>
        <authorList>
            <person name="Li J."/>
        </authorList>
    </citation>
    <scope>NUCLEOTIDE SEQUENCE [LARGE SCALE GENOMIC DNA]</scope>
    <source>
        <strain evidence="2">SCSIO 19198</strain>
    </source>
</reference>
<keyword evidence="2" id="KW-1185">Reference proteome</keyword>
<dbReference type="InterPro" id="IPR036895">
    <property type="entry name" value="Uracil-DNA_glycosylase-like_sf"/>
</dbReference>
<protein>
    <recommendedName>
        <fullName evidence="3">Uracil-DNA glycosylase-like domain-containing protein</fullName>
    </recommendedName>
</protein>
<evidence type="ECO:0008006" key="3">
    <source>
        <dbReference type="Google" id="ProtNLM"/>
    </source>
</evidence>
<dbReference type="EMBL" id="CP136521">
    <property type="protein sequence ID" value="WOD44186.1"/>
    <property type="molecule type" value="Genomic_DNA"/>
</dbReference>
<dbReference type="Proteomes" id="UP001302486">
    <property type="component" value="Chromosome"/>
</dbReference>
<accession>A0AA97EMK5</accession>
<name>A0AA97EMK5_9FLAO</name>
<evidence type="ECO:0000313" key="2">
    <source>
        <dbReference type="Proteomes" id="UP001302486"/>
    </source>
</evidence>
<dbReference type="Gene3D" id="3.40.470.10">
    <property type="entry name" value="Uracil-DNA glycosylase-like domain"/>
    <property type="match status" value="1"/>
</dbReference>
<dbReference type="AlphaFoldDB" id="A0AA97EMK5"/>
<organism evidence="1 2">
    <name type="scientific">Hwangdonia lutea</name>
    <dbReference type="NCBI Taxonomy" id="3075823"/>
    <lineage>
        <taxon>Bacteria</taxon>
        <taxon>Pseudomonadati</taxon>
        <taxon>Bacteroidota</taxon>
        <taxon>Flavobacteriia</taxon>
        <taxon>Flavobacteriales</taxon>
        <taxon>Flavobacteriaceae</taxon>
        <taxon>Hwangdonia</taxon>
    </lineage>
</organism>
<gene>
    <name evidence="1" type="ORF">RNZ46_02730</name>
</gene>
<dbReference type="KEGG" id="hws:RNZ46_02730"/>
<sequence>MFIGVMGVRHKFFHKDFGEGFRTENAILIETPYKPEILFIGTFNPLTNDEANPADFFYGRNWFWPILFNIFKHNKIAVIEKQRKFYPPDFNPTLKEVFGFMKKHKLSFADLIMEILPEKNINCIAGNNIFYENEHYDLIKDNHLAKLNRKGEVSWSTKHLIDYINYNPQIKQVYFTRKSTSPFSEELYGLEKVLSERHVKVKQLFTPSGQGLKGTPRNRILMDQWLQSTKLGFNSLDTKWTNF</sequence>
<dbReference type="RefSeq" id="WP_316983860.1">
    <property type="nucleotide sequence ID" value="NZ_CP136521.1"/>
</dbReference>